<dbReference type="Proteomes" id="UP000499080">
    <property type="component" value="Unassembled WGS sequence"/>
</dbReference>
<dbReference type="EMBL" id="BGPR01130862">
    <property type="protein sequence ID" value="GBN45591.1"/>
    <property type="molecule type" value="Genomic_DNA"/>
</dbReference>
<name>A0A4Y2P2Q1_ARAVE</name>
<evidence type="ECO:0000313" key="3">
    <source>
        <dbReference type="Proteomes" id="UP000499080"/>
    </source>
</evidence>
<protein>
    <submittedName>
        <fullName evidence="2">Uncharacterized protein</fullName>
    </submittedName>
</protein>
<proteinExistence type="predicted"/>
<sequence length="115" mass="12986">MKNYSLKKRTPSRSTLALMPVMKNSLGQYVLKRTWQGFNRSYEDMDPTQGSNSSKQESEKATSLHIHSSLLHHISPNEPGETRVFNLLPYILFLTETCSNASPTRTLVCALSVQL</sequence>
<accession>A0A4Y2P2Q1</accession>
<keyword evidence="3" id="KW-1185">Reference proteome</keyword>
<evidence type="ECO:0000313" key="2">
    <source>
        <dbReference type="EMBL" id="GBN45591.1"/>
    </source>
</evidence>
<gene>
    <name evidence="2" type="ORF">AVEN_47606_1</name>
</gene>
<organism evidence="2 3">
    <name type="scientific">Araneus ventricosus</name>
    <name type="common">Orbweaver spider</name>
    <name type="synonym">Epeira ventricosa</name>
    <dbReference type="NCBI Taxonomy" id="182803"/>
    <lineage>
        <taxon>Eukaryota</taxon>
        <taxon>Metazoa</taxon>
        <taxon>Ecdysozoa</taxon>
        <taxon>Arthropoda</taxon>
        <taxon>Chelicerata</taxon>
        <taxon>Arachnida</taxon>
        <taxon>Araneae</taxon>
        <taxon>Araneomorphae</taxon>
        <taxon>Entelegynae</taxon>
        <taxon>Araneoidea</taxon>
        <taxon>Araneidae</taxon>
        <taxon>Araneus</taxon>
    </lineage>
</organism>
<feature type="region of interest" description="Disordered" evidence="1">
    <location>
        <begin position="41"/>
        <end position="63"/>
    </location>
</feature>
<dbReference type="AlphaFoldDB" id="A0A4Y2P2Q1"/>
<comment type="caution">
    <text evidence="2">The sequence shown here is derived from an EMBL/GenBank/DDBJ whole genome shotgun (WGS) entry which is preliminary data.</text>
</comment>
<reference evidence="2 3" key="1">
    <citation type="journal article" date="2019" name="Sci. Rep.">
        <title>Orb-weaving spider Araneus ventricosus genome elucidates the spidroin gene catalogue.</title>
        <authorList>
            <person name="Kono N."/>
            <person name="Nakamura H."/>
            <person name="Ohtoshi R."/>
            <person name="Moran D.A.P."/>
            <person name="Shinohara A."/>
            <person name="Yoshida Y."/>
            <person name="Fujiwara M."/>
            <person name="Mori M."/>
            <person name="Tomita M."/>
            <person name="Arakawa K."/>
        </authorList>
    </citation>
    <scope>NUCLEOTIDE SEQUENCE [LARGE SCALE GENOMIC DNA]</scope>
</reference>
<evidence type="ECO:0000256" key="1">
    <source>
        <dbReference type="SAM" id="MobiDB-lite"/>
    </source>
</evidence>